<dbReference type="Ensembl" id="ENSCCRT00010132776.1">
    <property type="protein sequence ID" value="ENSCCRP00010119564.1"/>
    <property type="gene ID" value="ENSCCRG00010052278.1"/>
</dbReference>
<dbReference type="Proteomes" id="UP000694427">
    <property type="component" value="Unplaced"/>
</dbReference>
<name>A0A8C1RS87_CYPCA</name>
<evidence type="ECO:0000313" key="3">
    <source>
        <dbReference type="Proteomes" id="UP000694427"/>
    </source>
</evidence>
<proteinExistence type="predicted"/>
<accession>A0A8C1RS87</accession>
<evidence type="ECO:0000256" key="1">
    <source>
        <dbReference type="SAM" id="MobiDB-lite"/>
    </source>
</evidence>
<keyword evidence="3" id="KW-1185">Reference proteome</keyword>
<dbReference type="AlphaFoldDB" id="A0A8C1RS87"/>
<sequence>MMILTQWWVLREALHTHGLARDHKNNGSISRFESLGVVLKLLARTTVDLLLELSKLAGNVSSVAVQHWGIALRDLTRVVQDDLSCEVCSLYRGVVLAVSSHITTADVLDRHILNVEANIVTGESLGKGLMVHLHRLDLSGHVGRGKGHNHTSLQSSSLNTSNRHSSNTYTSCRGKRRGLSVGRLGGRMESRASRRVTPLAPPSFLSIFHPLNQLIYYP</sequence>
<organism evidence="2 3">
    <name type="scientific">Cyprinus carpio</name>
    <name type="common">Common carp</name>
    <dbReference type="NCBI Taxonomy" id="7962"/>
    <lineage>
        <taxon>Eukaryota</taxon>
        <taxon>Metazoa</taxon>
        <taxon>Chordata</taxon>
        <taxon>Craniata</taxon>
        <taxon>Vertebrata</taxon>
        <taxon>Euteleostomi</taxon>
        <taxon>Actinopterygii</taxon>
        <taxon>Neopterygii</taxon>
        <taxon>Teleostei</taxon>
        <taxon>Ostariophysi</taxon>
        <taxon>Cypriniformes</taxon>
        <taxon>Cyprinidae</taxon>
        <taxon>Cyprininae</taxon>
        <taxon>Cyprinus</taxon>
    </lineage>
</organism>
<feature type="compositionally biased region" description="Low complexity" evidence="1">
    <location>
        <begin position="150"/>
        <end position="167"/>
    </location>
</feature>
<reference evidence="2" key="2">
    <citation type="submission" date="2025-09" db="UniProtKB">
        <authorList>
            <consortium name="Ensembl"/>
        </authorList>
    </citation>
    <scope>IDENTIFICATION</scope>
</reference>
<feature type="region of interest" description="Disordered" evidence="1">
    <location>
        <begin position="144"/>
        <end position="195"/>
    </location>
</feature>
<protein>
    <submittedName>
        <fullName evidence="2">Uncharacterized protein</fullName>
    </submittedName>
</protein>
<reference evidence="2" key="1">
    <citation type="submission" date="2025-08" db="UniProtKB">
        <authorList>
            <consortium name="Ensembl"/>
        </authorList>
    </citation>
    <scope>IDENTIFICATION</scope>
</reference>
<evidence type="ECO:0000313" key="2">
    <source>
        <dbReference type="Ensembl" id="ENSCCRP00010119564.1"/>
    </source>
</evidence>